<dbReference type="Proteomes" id="UP000182690">
    <property type="component" value="Unassembled WGS sequence"/>
</dbReference>
<evidence type="ECO:0000313" key="3">
    <source>
        <dbReference type="Proteomes" id="UP000182690"/>
    </source>
</evidence>
<feature type="chain" id="PRO_5038375869" description="Lipoprotein" evidence="1">
    <location>
        <begin position="25"/>
        <end position="186"/>
    </location>
</feature>
<dbReference type="AlphaFoldDB" id="A0A1H1ACK8"/>
<proteinExistence type="predicted"/>
<gene>
    <name evidence="2" type="ORF">SAMN04488565_2512</name>
</gene>
<evidence type="ECO:0000313" key="2">
    <source>
        <dbReference type="EMBL" id="SDQ37468.1"/>
    </source>
</evidence>
<sequence length="186" mass="19319">MRRARRILLLASAGALALAAAGCAEPVPDPEPLSVTRAAEVYLEAICPVNEAWDAADVELDRLRLAATREGASSTAAFAEAMGVVAERSGDAASTLGSEERSWPEAAEGPVAAVAETLAADREQASRVAELPVEDVVDYQWDGADDIGATAAEARAALDLPADADEACAAWRASREAAEKTEEDAQ</sequence>
<evidence type="ECO:0008006" key="4">
    <source>
        <dbReference type="Google" id="ProtNLM"/>
    </source>
</evidence>
<feature type="signal peptide" evidence="1">
    <location>
        <begin position="1"/>
        <end position="24"/>
    </location>
</feature>
<protein>
    <recommendedName>
        <fullName evidence="4">Lipoprotein</fullName>
    </recommendedName>
</protein>
<dbReference type="PROSITE" id="PS51257">
    <property type="entry name" value="PROKAR_LIPOPROTEIN"/>
    <property type="match status" value="1"/>
</dbReference>
<accession>A0A1H1ACK8</accession>
<dbReference type="STRING" id="1079994.SAMN04488565_2512"/>
<evidence type="ECO:0000256" key="1">
    <source>
        <dbReference type="SAM" id="SignalP"/>
    </source>
</evidence>
<keyword evidence="1" id="KW-0732">Signal</keyword>
<dbReference type="RefSeq" id="WP_010156748.1">
    <property type="nucleotide sequence ID" value="NZ_FNKB01000001.1"/>
</dbReference>
<name>A0A1H1ACK8_9MICO</name>
<organism evidence="2 3">
    <name type="scientific">Leucobacter chromiiresistens</name>
    <dbReference type="NCBI Taxonomy" id="1079994"/>
    <lineage>
        <taxon>Bacteria</taxon>
        <taxon>Bacillati</taxon>
        <taxon>Actinomycetota</taxon>
        <taxon>Actinomycetes</taxon>
        <taxon>Micrococcales</taxon>
        <taxon>Microbacteriaceae</taxon>
        <taxon>Leucobacter</taxon>
    </lineage>
</organism>
<reference evidence="2 3" key="1">
    <citation type="submission" date="2016-10" db="EMBL/GenBank/DDBJ databases">
        <authorList>
            <person name="de Groot N.N."/>
        </authorList>
    </citation>
    <scope>NUCLEOTIDE SEQUENCE [LARGE SCALE GENOMIC DNA]</scope>
    <source>
        <strain evidence="2 3">DSM 22788</strain>
    </source>
</reference>
<dbReference type="EMBL" id="FNKB01000001">
    <property type="protein sequence ID" value="SDQ37468.1"/>
    <property type="molecule type" value="Genomic_DNA"/>
</dbReference>
<dbReference type="OrthoDB" id="4990871at2"/>